<dbReference type="InterPro" id="IPR016039">
    <property type="entry name" value="Thiolase-like"/>
</dbReference>
<reference evidence="3 4" key="1">
    <citation type="submission" date="2017-05" db="EMBL/GenBank/DDBJ databases">
        <title>Biotechnological potential of actinobacteria isolated from South African environments.</title>
        <authorList>
            <person name="Le Roes-Hill M."/>
            <person name="Prins A."/>
            <person name="Durrell K.A."/>
        </authorList>
    </citation>
    <scope>NUCLEOTIDE SEQUENCE [LARGE SCALE GENOMIC DNA]</scope>
    <source>
        <strain evidence="3 4">HMC13</strain>
    </source>
</reference>
<proteinExistence type="predicted"/>
<dbReference type="Pfam" id="PF00108">
    <property type="entry name" value="Thiolase_N"/>
    <property type="match status" value="1"/>
</dbReference>
<dbReference type="GO" id="GO:0016747">
    <property type="term" value="F:acyltransferase activity, transferring groups other than amino-acyl groups"/>
    <property type="evidence" value="ECO:0007669"/>
    <property type="project" value="InterPro"/>
</dbReference>
<keyword evidence="4" id="KW-1185">Reference proteome</keyword>
<sequence length="79" mass="8110">MPGRSDGGTVTAGNASPLNDSAAALLVDEEGSALVLERQAIRATAACLWLVAPARRSRTSTTAPRPFGARSRGTFQGTP</sequence>
<dbReference type="Proteomes" id="UP000195105">
    <property type="component" value="Unassembled WGS sequence"/>
</dbReference>
<organism evidence="3 4">
    <name type="scientific">Streptomyces swartbergensis</name>
    <dbReference type="NCBI Taxonomy" id="487165"/>
    <lineage>
        <taxon>Bacteria</taxon>
        <taxon>Bacillati</taxon>
        <taxon>Actinomycetota</taxon>
        <taxon>Actinomycetes</taxon>
        <taxon>Kitasatosporales</taxon>
        <taxon>Streptomycetaceae</taxon>
        <taxon>Streptomyces</taxon>
    </lineage>
</organism>
<gene>
    <name evidence="3" type="ORF">CA983_15095</name>
</gene>
<protein>
    <recommendedName>
        <fullName evidence="2">Thiolase N-terminal domain-containing protein</fullName>
    </recommendedName>
</protein>
<evidence type="ECO:0000256" key="1">
    <source>
        <dbReference type="SAM" id="MobiDB-lite"/>
    </source>
</evidence>
<dbReference type="AlphaFoldDB" id="A0A243S4E2"/>
<feature type="region of interest" description="Disordered" evidence="1">
    <location>
        <begin position="55"/>
        <end position="79"/>
    </location>
</feature>
<name>A0A243S4E2_9ACTN</name>
<dbReference type="Gene3D" id="3.40.47.10">
    <property type="match status" value="1"/>
</dbReference>
<comment type="caution">
    <text evidence="3">The sequence shown here is derived from an EMBL/GenBank/DDBJ whole genome shotgun (WGS) entry which is preliminary data.</text>
</comment>
<feature type="domain" description="Thiolase N-terminal" evidence="2">
    <location>
        <begin position="6"/>
        <end position="29"/>
    </location>
</feature>
<dbReference type="EMBL" id="NGFN01000078">
    <property type="protein sequence ID" value="OUD02403.1"/>
    <property type="molecule type" value="Genomic_DNA"/>
</dbReference>
<dbReference type="InterPro" id="IPR020616">
    <property type="entry name" value="Thiolase_N"/>
</dbReference>
<evidence type="ECO:0000313" key="3">
    <source>
        <dbReference type="EMBL" id="OUD02403.1"/>
    </source>
</evidence>
<evidence type="ECO:0000259" key="2">
    <source>
        <dbReference type="Pfam" id="PF00108"/>
    </source>
</evidence>
<evidence type="ECO:0000313" key="4">
    <source>
        <dbReference type="Proteomes" id="UP000195105"/>
    </source>
</evidence>
<accession>A0A243S4E2</accession>